<evidence type="ECO:0000256" key="1">
    <source>
        <dbReference type="SAM" id="Phobius"/>
    </source>
</evidence>
<gene>
    <name evidence="4" type="ORF">A2771_01060</name>
</gene>
<evidence type="ECO:0000259" key="2">
    <source>
        <dbReference type="Pfam" id="PF00535"/>
    </source>
</evidence>
<feature type="transmembrane region" description="Helical" evidence="1">
    <location>
        <begin position="610"/>
        <end position="630"/>
    </location>
</feature>
<reference evidence="4 5" key="1">
    <citation type="journal article" date="2016" name="Nat. Commun.">
        <title>Thousands of microbial genomes shed light on interconnected biogeochemical processes in an aquifer system.</title>
        <authorList>
            <person name="Anantharaman K."/>
            <person name="Brown C.T."/>
            <person name="Hug L.A."/>
            <person name="Sharon I."/>
            <person name="Castelle C.J."/>
            <person name="Probst A.J."/>
            <person name="Thomas B.C."/>
            <person name="Singh A."/>
            <person name="Wilkins M.J."/>
            <person name="Karaoz U."/>
            <person name="Brodie E.L."/>
            <person name="Williams K.H."/>
            <person name="Hubbard S.S."/>
            <person name="Banfield J.F."/>
        </authorList>
    </citation>
    <scope>NUCLEOTIDE SEQUENCE [LARGE SCALE GENOMIC DNA]</scope>
</reference>
<dbReference type="PANTHER" id="PTHR43179">
    <property type="entry name" value="RHAMNOSYLTRANSFERASE WBBL"/>
    <property type="match status" value="1"/>
</dbReference>
<proteinExistence type="predicted"/>
<accession>A0A1F7Y3R2</accession>
<dbReference type="Pfam" id="PF00535">
    <property type="entry name" value="Glycos_transf_2"/>
    <property type="match status" value="1"/>
</dbReference>
<feature type="domain" description="Glycosyltransferase RgtA/B/C/D-like" evidence="3">
    <location>
        <begin position="346"/>
        <end position="495"/>
    </location>
</feature>
<feature type="transmembrane region" description="Helical" evidence="1">
    <location>
        <begin position="637"/>
        <end position="655"/>
    </location>
</feature>
<sequence length="757" mass="87884">MKTRVEKKLNTLDPKVSIIITHYQAEKGLRKTLKFFSEIKKKKKSVEFIFVDNDETKIVGKKILKNYPWIKYYEAPTNLGFGGGCNFGRKKARGEYLLFLNSDISIDYRSFIILFTLLKKEKDVAIVSPKLVNISGKYYAQATNELTPLRGIFALSILNKIFPHNLFSNKYMMVDWDRSTSREVEVIQLGAFMIKSEVYDSVGGFDEKMFLYFEENDLSNKLRNVGWKLVYLPKAMVTHLEAKGTPKDSEKIKKVFAHSRFYYFKKHYGALSALVVEFFARLSKENMFFMIIFFAGTFLRFYRIENRFSFAGEMGSELLEMKNYVLSGKIPLLGPATSHPWLSFGPLYYWLAIPILILFNFNPLSLAYISAFFGSLLILLNYYIISALINKSSALISSLLIAISYSFIYITWGARFYSLVPFFFYPFLYFFTKYLNGNQKSIFWSALFFGVMLNFHYTPLILIPALVLLIYFKQKKLEPKSLGYGLVGLLITQIPLIIDNLLNRVEMLTKFIAWFPYRILIFLGLYPAENEVVISSGNSLISYYNFVMNSFSPPLKGVHIIILLSLILVAVYFLKFRKEIWRGDIVKTLFYFLILGPVGIFIHSNPPYHYFLPLYSIPILLVSIILSKFIEKRQLKYFAYLILSIITIVHVNYYFSNNWFYKQDEVVEGEYVPFSLQLEATDSIISDAGGSQFSLKRIGPNDQFEDDYAQNYIYLLWWKGKESKEGESLVYTINENRKNPESEQEIYSDGGLTVTKK</sequence>
<feature type="transmembrane region" description="Helical" evidence="1">
    <location>
        <begin position="511"/>
        <end position="528"/>
    </location>
</feature>
<feature type="transmembrane region" description="Helical" evidence="1">
    <location>
        <begin position="365"/>
        <end position="385"/>
    </location>
</feature>
<feature type="transmembrane region" description="Helical" evidence="1">
    <location>
        <begin position="484"/>
        <end position="502"/>
    </location>
</feature>
<feature type="transmembrane region" description="Helical" evidence="1">
    <location>
        <begin position="286"/>
        <end position="302"/>
    </location>
</feature>
<comment type="caution">
    <text evidence="4">The sequence shown here is derived from an EMBL/GenBank/DDBJ whole genome shotgun (WGS) entry which is preliminary data.</text>
</comment>
<evidence type="ECO:0000313" key="5">
    <source>
        <dbReference type="Proteomes" id="UP000176741"/>
    </source>
</evidence>
<dbReference type="Pfam" id="PF13231">
    <property type="entry name" value="PMT_2"/>
    <property type="match status" value="1"/>
</dbReference>
<evidence type="ECO:0000259" key="3">
    <source>
        <dbReference type="Pfam" id="PF13231"/>
    </source>
</evidence>
<dbReference type="Gene3D" id="3.90.550.10">
    <property type="entry name" value="Spore Coat Polysaccharide Biosynthesis Protein SpsA, Chain A"/>
    <property type="match status" value="1"/>
</dbReference>
<feature type="transmembrane region" description="Helical" evidence="1">
    <location>
        <begin position="341"/>
        <end position="359"/>
    </location>
</feature>
<dbReference type="InterPro" id="IPR038731">
    <property type="entry name" value="RgtA/B/C-like"/>
</dbReference>
<keyword evidence="1" id="KW-1133">Transmembrane helix</keyword>
<name>A0A1F7Y3R2_9BACT</name>
<evidence type="ECO:0008006" key="6">
    <source>
        <dbReference type="Google" id="ProtNLM"/>
    </source>
</evidence>
<evidence type="ECO:0000313" key="4">
    <source>
        <dbReference type="EMBL" id="OGM21549.1"/>
    </source>
</evidence>
<feature type="transmembrane region" description="Helical" evidence="1">
    <location>
        <begin position="447"/>
        <end position="472"/>
    </location>
</feature>
<feature type="transmembrane region" description="Helical" evidence="1">
    <location>
        <begin position="557"/>
        <end position="574"/>
    </location>
</feature>
<keyword evidence="1" id="KW-0812">Transmembrane</keyword>
<feature type="transmembrane region" description="Helical" evidence="1">
    <location>
        <begin position="416"/>
        <end position="435"/>
    </location>
</feature>
<dbReference type="AlphaFoldDB" id="A0A1F7Y3R2"/>
<feature type="transmembrane region" description="Helical" evidence="1">
    <location>
        <begin position="586"/>
        <end position="604"/>
    </location>
</feature>
<feature type="domain" description="Glycosyltransferase 2-like" evidence="2">
    <location>
        <begin position="17"/>
        <end position="170"/>
    </location>
</feature>
<dbReference type="PANTHER" id="PTHR43179:SF7">
    <property type="entry name" value="RHAMNOSYLTRANSFERASE WBBL"/>
    <property type="match status" value="1"/>
</dbReference>
<organism evidence="4 5">
    <name type="scientific">Candidatus Woesebacteria bacterium RIFCSPHIGHO2_01_FULL_38_26b</name>
    <dbReference type="NCBI Taxonomy" id="1802491"/>
    <lineage>
        <taxon>Bacteria</taxon>
        <taxon>Candidatus Woeseibacteriota</taxon>
    </lineage>
</organism>
<dbReference type="InterPro" id="IPR001173">
    <property type="entry name" value="Glyco_trans_2-like"/>
</dbReference>
<protein>
    <recommendedName>
        <fullName evidence="6">Glycosyltransferase 2-like domain-containing protein</fullName>
    </recommendedName>
</protein>
<dbReference type="EMBL" id="MGGD01000007">
    <property type="protein sequence ID" value="OGM21549.1"/>
    <property type="molecule type" value="Genomic_DNA"/>
</dbReference>
<dbReference type="SUPFAM" id="SSF53448">
    <property type="entry name" value="Nucleotide-diphospho-sugar transferases"/>
    <property type="match status" value="1"/>
</dbReference>
<dbReference type="InterPro" id="IPR029044">
    <property type="entry name" value="Nucleotide-diphossugar_trans"/>
</dbReference>
<keyword evidence="1" id="KW-0472">Membrane</keyword>
<dbReference type="Proteomes" id="UP000176741">
    <property type="component" value="Unassembled WGS sequence"/>
</dbReference>